<comment type="caution">
    <text evidence="3">The sequence shown here is derived from an EMBL/GenBank/DDBJ whole genome shotgun (WGS) entry which is preliminary data.</text>
</comment>
<dbReference type="EMBL" id="JAEAGR010000011">
    <property type="protein sequence ID" value="MBH1941461.1"/>
    <property type="molecule type" value="Genomic_DNA"/>
</dbReference>
<protein>
    <submittedName>
        <fullName evidence="3">NAD(P)/FAD-dependent oxidoreductase</fullName>
    </submittedName>
</protein>
<accession>A0A8J7H8B1</accession>
<dbReference type="InterPro" id="IPR004792">
    <property type="entry name" value="BaiN-like"/>
</dbReference>
<keyword evidence="4" id="KW-1185">Reference proteome</keyword>
<dbReference type="RefSeq" id="WP_197661675.1">
    <property type="nucleotide sequence ID" value="NZ_JAEAGR010000011.1"/>
</dbReference>
<dbReference type="InterPro" id="IPR036188">
    <property type="entry name" value="FAD/NAD-bd_sf"/>
</dbReference>
<dbReference type="Pfam" id="PF22780">
    <property type="entry name" value="HI0933_like_1st"/>
    <property type="match status" value="1"/>
</dbReference>
<organism evidence="3 4">
    <name type="scientific">Mobilitalea sibirica</name>
    <dbReference type="NCBI Taxonomy" id="1462919"/>
    <lineage>
        <taxon>Bacteria</taxon>
        <taxon>Bacillati</taxon>
        <taxon>Bacillota</taxon>
        <taxon>Clostridia</taxon>
        <taxon>Lachnospirales</taxon>
        <taxon>Lachnospiraceae</taxon>
        <taxon>Mobilitalea</taxon>
    </lineage>
</organism>
<feature type="domain" description="RsdA/BaiN/AoA(So)-like Rossmann fold-like" evidence="1">
    <location>
        <begin position="4"/>
        <end position="135"/>
    </location>
</feature>
<dbReference type="Proteomes" id="UP000623269">
    <property type="component" value="Unassembled WGS sequence"/>
</dbReference>
<proteinExistence type="predicted"/>
<dbReference type="PANTHER" id="PTHR42887">
    <property type="entry name" value="OS12G0638800 PROTEIN"/>
    <property type="match status" value="1"/>
</dbReference>
<reference evidence="3" key="1">
    <citation type="submission" date="2020-12" db="EMBL/GenBank/DDBJ databases">
        <title>M. sibirica DSM 26468T genome.</title>
        <authorList>
            <person name="Thieme N."/>
            <person name="Rettenmaier R."/>
            <person name="Zverlov V."/>
            <person name="Liebl W."/>
        </authorList>
    </citation>
    <scope>NUCLEOTIDE SEQUENCE</scope>
    <source>
        <strain evidence="3">DSM 26468</strain>
    </source>
</reference>
<dbReference type="AlphaFoldDB" id="A0A8J7H8B1"/>
<dbReference type="InterPro" id="IPR055178">
    <property type="entry name" value="RsdA/BaiN/AoA(So)-like_dom"/>
</dbReference>
<dbReference type="SUPFAM" id="SSF51905">
    <property type="entry name" value="FAD/NAD(P)-binding domain"/>
    <property type="match status" value="1"/>
</dbReference>
<feature type="domain" description="RsdA/BaiN/AoA(So)-like insert" evidence="2">
    <location>
        <begin position="234"/>
        <end position="395"/>
    </location>
</feature>
<dbReference type="NCBIfam" id="TIGR00275">
    <property type="entry name" value="aminoacetone oxidase family FAD-binding enzyme"/>
    <property type="match status" value="1"/>
</dbReference>
<dbReference type="SUPFAM" id="SSF160996">
    <property type="entry name" value="HI0933 insert domain-like"/>
    <property type="match status" value="1"/>
</dbReference>
<dbReference type="Pfam" id="PF03486">
    <property type="entry name" value="HI0933_like"/>
    <property type="match status" value="2"/>
</dbReference>
<sequence>MNFDVIIVGAGASGLMAAITAARCNRSVLVIEQKDKAGKKILATGNGKCNYTNLVQLPECYRSNDSAFAMKVLSCFDVHKTINFFRELGIYPKERNGYLYPNSEQAVSVVEVLLMECDRLGVTFVYEEKVIEITQPYFTVQTEYIGTDTNNKLNSNVKTNNIKSLQKSNRNYVNQNRRNLKTHVDNKNHVIRKKYYGRNLILATGGCASPKLGSDGSGYSLSKSLGHSVIKPLPALVQLRASDKYCKTLSGVRSAAKVTAFMGNSKLALEEGEVLFTDYGISGIPVMQMSRFVAKALDQKQKVALEIDFFADLSMEEVTRLLKERISYHMGKTLEQMLVGFLNHKLSYIMIKEAKLDPYRPCNTLKEHEIILLTKQIKSFHMNIIDTNSFENAQVCSGGVDTKELNPKTMESKLLKNLYLIGELVDVDGTCGGYNLQWAWSSGYLAGQAAGMK</sequence>
<name>A0A8J7H8B1_9FIRM</name>
<dbReference type="Gene3D" id="3.50.50.60">
    <property type="entry name" value="FAD/NAD(P)-binding domain"/>
    <property type="match status" value="3"/>
</dbReference>
<evidence type="ECO:0000313" key="3">
    <source>
        <dbReference type="EMBL" id="MBH1941461.1"/>
    </source>
</evidence>
<gene>
    <name evidence="3" type="ORF">I5677_11210</name>
</gene>
<feature type="domain" description="RsdA/BaiN/AoA(So)-like Rossmann fold-like" evidence="1">
    <location>
        <begin position="153"/>
        <end position="448"/>
    </location>
</feature>
<dbReference type="InterPro" id="IPR057661">
    <property type="entry name" value="RsdA/BaiN/AoA(So)_Rossmann"/>
</dbReference>
<evidence type="ECO:0000259" key="1">
    <source>
        <dbReference type="Pfam" id="PF03486"/>
    </source>
</evidence>
<evidence type="ECO:0000313" key="4">
    <source>
        <dbReference type="Proteomes" id="UP000623269"/>
    </source>
</evidence>
<dbReference type="PANTHER" id="PTHR42887:SF2">
    <property type="entry name" value="OS12G0638800 PROTEIN"/>
    <property type="match status" value="1"/>
</dbReference>
<evidence type="ECO:0000259" key="2">
    <source>
        <dbReference type="Pfam" id="PF22780"/>
    </source>
</evidence>